<accession>A0A255XP79</accession>
<dbReference type="Proteomes" id="UP000216361">
    <property type="component" value="Unassembled WGS sequence"/>
</dbReference>
<keyword evidence="2" id="KW-0732">Signal</keyword>
<protein>
    <recommendedName>
        <fullName evidence="5">Lipoprotein</fullName>
    </recommendedName>
</protein>
<dbReference type="AlphaFoldDB" id="A0A255XP79"/>
<dbReference type="RefSeq" id="WP_094408975.1">
    <property type="nucleotide sequence ID" value="NZ_BMJZ01000001.1"/>
</dbReference>
<keyword evidence="4" id="KW-1185">Reference proteome</keyword>
<feature type="chain" id="PRO_5012694011" description="Lipoprotein" evidence="2">
    <location>
        <begin position="22"/>
        <end position="105"/>
    </location>
</feature>
<dbReference type="EMBL" id="NOXS01000032">
    <property type="protein sequence ID" value="OYQ18712.1"/>
    <property type="molecule type" value="Genomic_DNA"/>
</dbReference>
<feature type="compositionally biased region" description="Basic and acidic residues" evidence="1">
    <location>
        <begin position="75"/>
        <end position="91"/>
    </location>
</feature>
<sequence>MRRYVSLLSLFTLLGCTAAPAWEKAGIGPETREKDLAACRQEIRYTSDEARRRDARIAAARGEISSGRSSAYDSLRGDLDASTERRRESKALADCMRAKGYTNRS</sequence>
<gene>
    <name evidence="3" type="ORF">CHR90_10660</name>
</gene>
<proteinExistence type="predicted"/>
<evidence type="ECO:0000256" key="1">
    <source>
        <dbReference type="SAM" id="MobiDB-lite"/>
    </source>
</evidence>
<evidence type="ECO:0000313" key="4">
    <source>
        <dbReference type="Proteomes" id="UP000216361"/>
    </source>
</evidence>
<dbReference type="PROSITE" id="PS51257">
    <property type="entry name" value="PROKAR_LIPOPROTEIN"/>
    <property type="match status" value="1"/>
</dbReference>
<name>A0A255XP79_9PROT</name>
<feature type="region of interest" description="Disordered" evidence="1">
    <location>
        <begin position="67"/>
        <end position="91"/>
    </location>
</feature>
<evidence type="ECO:0000313" key="3">
    <source>
        <dbReference type="EMBL" id="OYQ18712.1"/>
    </source>
</evidence>
<dbReference type="OrthoDB" id="9885351at2"/>
<evidence type="ECO:0000256" key="2">
    <source>
        <dbReference type="SAM" id="SignalP"/>
    </source>
</evidence>
<evidence type="ECO:0008006" key="5">
    <source>
        <dbReference type="Google" id="ProtNLM"/>
    </source>
</evidence>
<reference evidence="3 4" key="1">
    <citation type="submission" date="2017-07" db="EMBL/GenBank/DDBJ databases">
        <title>Elstera cyanobacteriorum sp. nov., a novel bacterium isolated from cyanobacterial aggregates in a eutrophic lake.</title>
        <authorList>
            <person name="Cai H."/>
        </authorList>
    </citation>
    <scope>NUCLEOTIDE SEQUENCE [LARGE SCALE GENOMIC DNA]</scope>
    <source>
        <strain evidence="3 4">TH019</strain>
    </source>
</reference>
<organism evidence="3 4">
    <name type="scientific">Elstera cyanobacteriorum</name>
    <dbReference type="NCBI Taxonomy" id="2022747"/>
    <lineage>
        <taxon>Bacteria</taxon>
        <taxon>Pseudomonadati</taxon>
        <taxon>Pseudomonadota</taxon>
        <taxon>Alphaproteobacteria</taxon>
        <taxon>Rhodospirillales</taxon>
        <taxon>Rhodospirillaceae</taxon>
        <taxon>Elstera</taxon>
    </lineage>
</organism>
<comment type="caution">
    <text evidence="3">The sequence shown here is derived from an EMBL/GenBank/DDBJ whole genome shotgun (WGS) entry which is preliminary data.</text>
</comment>
<feature type="signal peptide" evidence="2">
    <location>
        <begin position="1"/>
        <end position="21"/>
    </location>
</feature>